<proteinExistence type="predicted"/>
<dbReference type="Proteomes" id="UP000223606">
    <property type="component" value="Chromosome 1"/>
</dbReference>
<name>A0A2C9D0H8_9HYPH</name>
<accession>A0A2C9D0H8</accession>
<evidence type="ECO:0000313" key="2">
    <source>
        <dbReference type="Proteomes" id="UP000223606"/>
    </source>
</evidence>
<evidence type="ECO:0000313" key="1">
    <source>
        <dbReference type="EMBL" id="SON53699.1"/>
    </source>
</evidence>
<protein>
    <submittedName>
        <fullName evidence="1">Uncharacterized protein</fullName>
    </submittedName>
</protein>
<dbReference type="KEGG" id="hdi:HDIA_0158"/>
<organism evidence="1 2">
    <name type="scientific">Hartmannibacter diazotrophicus</name>
    <dbReference type="NCBI Taxonomy" id="1482074"/>
    <lineage>
        <taxon>Bacteria</taxon>
        <taxon>Pseudomonadati</taxon>
        <taxon>Pseudomonadota</taxon>
        <taxon>Alphaproteobacteria</taxon>
        <taxon>Hyphomicrobiales</taxon>
        <taxon>Pleomorphomonadaceae</taxon>
        <taxon>Hartmannibacter</taxon>
    </lineage>
</organism>
<gene>
    <name evidence="1" type="ORF">HDIA_0158</name>
</gene>
<dbReference type="AlphaFoldDB" id="A0A2C9D0H8"/>
<reference evidence="2" key="1">
    <citation type="submission" date="2017-09" db="EMBL/GenBank/DDBJ databases">
        <title>Genome sequence of Nannocystis excedens DSM 71.</title>
        <authorList>
            <person name="Blom J."/>
        </authorList>
    </citation>
    <scope>NUCLEOTIDE SEQUENCE [LARGE SCALE GENOMIC DNA]</scope>
    <source>
        <strain evidence="2">type strain: E19</strain>
    </source>
</reference>
<sequence length="29" mass="3425">MTMLALIFLGLYAAASLYSLYRSWFRPRL</sequence>
<keyword evidence="2" id="KW-1185">Reference proteome</keyword>
<dbReference type="EMBL" id="LT960614">
    <property type="protein sequence ID" value="SON53699.1"/>
    <property type="molecule type" value="Genomic_DNA"/>
</dbReference>